<sequence length="393" mass="43689">MSDDAAYEAEREEEGNGVDAARRSGLVFTGLTPTLTQTNIATSLSGLFSTGELPWSQTPPGITTHAQQVKVGPELRQSEFLLHPAQLTGCLQTYNEAPLPVRRLVHSAGLMASESGADESRMDDYARAEMAGADQLGQCGQKNEKNPRSYCLYIPSGQVGQETGRPDRSTPAFSIPEEGGHTVYPYVYEYEPHHQPVYKLPPTDDVYRSRTSGDSCSSQRVWPFYFAGNPANTTVSAPSHISGKRERGSREVGNSASVESRQRHIHRSASHRHHHSHHAHQHSHAGYSQTGHSDQHHYHYHHHRLHPPMAELEDHQSMQLQSERHRLCHHGNLIVTHHHPQCGSVSSAKRNSARRDIFTSLPMMQDTSSISPPSSGGKMMLKNNGNSHSFMFR</sequence>
<accession>A0A448WRG2</accession>
<keyword evidence="3" id="KW-1185">Reference proteome</keyword>
<dbReference type="EMBL" id="CAAALY010036799">
    <property type="protein sequence ID" value="VEL18388.1"/>
    <property type="molecule type" value="Genomic_DNA"/>
</dbReference>
<reference evidence="2" key="1">
    <citation type="submission" date="2018-11" db="EMBL/GenBank/DDBJ databases">
        <authorList>
            <consortium name="Pathogen Informatics"/>
        </authorList>
    </citation>
    <scope>NUCLEOTIDE SEQUENCE</scope>
</reference>
<proteinExistence type="predicted"/>
<feature type="region of interest" description="Disordered" evidence="1">
    <location>
        <begin position="1"/>
        <end position="21"/>
    </location>
</feature>
<feature type="compositionally biased region" description="Polar residues" evidence="1">
    <location>
        <begin position="383"/>
        <end position="393"/>
    </location>
</feature>
<evidence type="ECO:0000313" key="3">
    <source>
        <dbReference type="Proteomes" id="UP000784294"/>
    </source>
</evidence>
<evidence type="ECO:0000256" key="1">
    <source>
        <dbReference type="SAM" id="MobiDB-lite"/>
    </source>
</evidence>
<comment type="caution">
    <text evidence="2">The sequence shown here is derived from an EMBL/GenBank/DDBJ whole genome shotgun (WGS) entry which is preliminary data.</text>
</comment>
<feature type="compositionally biased region" description="Basic residues" evidence="1">
    <location>
        <begin position="263"/>
        <end position="283"/>
    </location>
</feature>
<feature type="region of interest" description="Disordered" evidence="1">
    <location>
        <begin position="364"/>
        <end position="393"/>
    </location>
</feature>
<protein>
    <submittedName>
        <fullName evidence="2">Uncharacterized protein</fullName>
    </submittedName>
</protein>
<dbReference type="AlphaFoldDB" id="A0A448WRG2"/>
<feature type="region of interest" description="Disordered" evidence="1">
    <location>
        <begin position="233"/>
        <end position="294"/>
    </location>
</feature>
<dbReference type="Proteomes" id="UP000784294">
    <property type="component" value="Unassembled WGS sequence"/>
</dbReference>
<name>A0A448WRG2_9PLAT</name>
<feature type="compositionally biased region" description="Polar residues" evidence="1">
    <location>
        <begin position="365"/>
        <end position="374"/>
    </location>
</feature>
<organism evidence="2 3">
    <name type="scientific">Protopolystoma xenopodis</name>
    <dbReference type="NCBI Taxonomy" id="117903"/>
    <lineage>
        <taxon>Eukaryota</taxon>
        <taxon>Metazoa</taxon>
        <taxon>Spiralia</taxon>
        <taxon>Lophotrochozoa</taxon>
        <taxon>Platyhelminthes</taxon>
        <taxon>Monogenea</taxon>
        <taxon>Polyopisthocotylea</taxon>
        <taxon>Polystomatidea</taxon>
        <taxon>Polystomatidae</taxon>
        <taxon>Protopolystoma</taxon>
    </lineage>
</organism>
<feature type="compositionally biased region" description="Acidic residues" evidence="1">
    <location>
        <begin position="1"/>
        <end position="16"/>
    </location>
</feature>
<evidence type="ECO:0000313" key="2">
    <source>
        <dbReference type="EMBL" id="VEL18388.1"/>
    </source>
</evidence>
<gene>
    <name evidence="2" type="ORF">PXEA_LOCUS11828</name>
</gene>